<protein>
    <recommendedName>
        <fullName evidence="3">HTH cro/C1-type domain-containing protein</fullName>
    </recommendedName>
</protein>
<dbReference type="EMBL" id="BSUZ01000001">
    <property type="protein sequence ID" value="GMA88947.1"/>
    <property type="molecule type" value="Genomic_DNA"/>
</dbReference>
<evidence type="ECO:0000313" key="2">
    <source>
        <dbReference type="Proteomes" id="UP001157017"/>
    </source>
</evidence>
<name>A0ABQ6JL02_9ACTN</name>
<dbReference type="Proteomes" id="UP001157017">
    <property type="component" value="Unassembled WGS sequence"/>
</dbReference>
<reference evidence="2" key="1">
    <citation type="journal article" date="2019" name="Int. J. Syst. Evol. Microbiol.">
        <title>The Global Catalogue of Microorganisms (GCM) 10K type strain sequencing project: providing services to taxonomists for standard genome sequencing and annotation.</title>
        <authorList>
            <consortium name="The Broad Institute Genomics Platform"/>
            <consortium name="The Broad Institute Genome Sequencing Center for Infectious Disease"/>
            <person name="Wu L."/>
            <person name="Ma J."/>
        </authorList>
    </citation>
    <scope>NUCLEOTIDE SEQUENCE [LARGE SCALE GENOMIC DNA]</scope>
    <source>
        <strain evidence="2">NBRC 108730</strain>
    </source>
</reference>
<keyword evidence="2" id="KW-1185">Reference proteome</keyword>
<dbReference type="InterPro" id="IPR010982">
    <property type="entry name" value="Lambda_DNA-bd_dom_sf"/>
</dbReference>
<organism evidence="1 2">
    <name type="scientific">Angustibacter aerolatus</name>
    <dbReference type="NCBI Taxonomy" id="1162965"/>
    <lineage>
        <taxon>Bacteria</taxon>
        <taxon>Bacillati</taxon>
        <taxon>Actinomycetota</taxon>
        <taxon>Actinomycetes</taxon>
        <taxon>Kineosporiales</taxon>
        <taxon>Kineosporiaceae</taxon>
    </lineage>
</organism>
<proteinExistence type="predicted"/>
<dbReference type="SUPFAM" id="SSF47413">
    <property type="entry name" value="lambda repressor-like DNA-binding domains"/>
    <property type="match status" value="1"/>
</dbReference>
<evidence type="ECO:0000313" key="1">
    <source>
        <dbReference type="EMBL" id="GMA88947.1"/>
    </source>
</evidence>
<comment type="caution">
    <text evidence="1">The sequence shown here is derived from an EMBL/GenBank/DDBJ whole genome shotgun (WGS) entry which is preliminary data.</text>
</comment>
<evidence type="ECO:0008006" key="3">
    <source>
        <dbReference type="Google" id="ProtNLM"/>
    </source>
</evidence>
<gene>
    <name evidence="1" type="ORF">GCM10025868_41970</name>
</gene>
<accession>A0ABQ6JL02</accession>
<sequence>MRPCSQTTIHLLETGRMTACSEALLLRLARRLDVPFDSLVAEPG</sequence>